<keyword evidence="2" id="KW-1185">Reference proteome</keyword>
<gene>
    <name evidence="1" type="ORF">BT96DRAFT_32700</name>
</gene>
<organism evidence="1 2">
    <name type="scientific">Gymnopus androsaceus JB14</name>
    <dbReference type="NCBI Taxonomy" id="1447944"/>
    <lineage>
        <taxon>Eukaryota</taxon>
        <taxon>Fungi</taxon>
        <taxon>Dikarya</taxon>
        <taxon>Basidiomycota</taxon>
        <taxon>Agaricomycotina</taxon>
        <taxon>Agaricomycetes</taxon>
        <taxon>Agaricomycetidae</taxon>
        <taxon>Agaricales</taxon>
        <taxon>Marasmiineae</taxon>
        <taxon>Omphalotaceae</taxon>
        <taxon>Gymnopus</taxon>
    </lineage>
</organism>
<sequence>MTMWIELDLVMTAWTVSLLHQPSSTRPFPLLTGSLVSASISNSRTRLIRSLRRPRSVMIVLQVDRPVLKQSWAPIGVVHVEHEHGDVGMSI</sequence>
<name>A0A6A4HK91_9AGAR</name>
<accession>A0A6A4HK91</accession>
<dbReference type="EMBL" id="ML769482">
    <property type="protein sequence ID" value="KAE9398496.1"/>
    <property type="molecule type" value="Genomic_DNA"/>
</dbReference>
<evidence type="ECO:0000313" key="1">
    <source>
        <dbReference type="EMBL" id="KAE9398496.1"/>
    </source>
</evidence>
<evidence type="ECO:0000313" key="2">
    <source>
        <dbReference type="Proteomes" id="UP000799118"/>
    </source>
</evidence>
<dbReference type="AlphaFoldDB" id="A0A6A4HK91"/>
<protein>
    <submittedName>
        <fullName evidence="1">Uncharacterized protein</fullName>
    </submittedName>
</protein>
<proteinExistence type="predicted"/>
<reference evidence="1" key="1">
    <citation type="journal article" date="2019" name="Environ. Microbiol.">
        <title>Fungal ecological strategies reflected in gene transcription - a case study of two litter decomposers.</title>
        <authorList>
            <person name="Barbi F."/>
            <person name="Kohler A."/>
            <person name="Barry K."/>
            <person name="Baskaran P."/>
            <person name="Daum C."/>
            <person name="Fauchery L."/>
            <person name="Ihrmark K."/>
            <person name="Kuo A."/>
            <person name="LaButti K."/>
            <person name="Lipzen A."/>
            <person name="Morin E."/>
            <person name="Grigoriev I.V."/>
            <person name="Henrissat B."/>
            <person name="Lindahl B."/>
            <person name="Martin F."/>
        </authorList>
    </citation>
    <scope>NUCLEOTIDE SEQUENCE</scope>
    <source>
        <strain evidence="1">JB14</strain>
    </source>
</reference>
<dbReference type="Proteomes" id="UP000799118">
    <property type="component" value="Unassembled WGS sequence"/>
</dbReference>